<evidence type="ECO:0000313" key="5">
    <source>
        <dbReference type="Proteomes" id="UP000249260"/>
    </source>
</evidence>
<keyword evidence="5" id="KW-1185">Reference proteome</keyword>
<evidence type="ECO:0000313" key="4">
    <source>
        <dbReference type="EMBL" id="RAP77495.1"/>
    </source>
</evidence>
<organism evidence="4 5">
    <name type="scientific">Paenibacillus montanisoli</name>
    <dbReference type="NCBI Taxonomy" id="2081970"/>
    <lineage>
        <taxon>Bacteria</taxon>
        <taxon>Bacillati</taxon>
        <taxon>Bacillota</taxon>
        <taxon>Bacilli</taxon>
        <taxon>Bacillales</taxon>
        <taxon>Paenibacillaceae</taxon>
        <taxon>Paenibacillus</taxon>
    </lineage>
</organism>
<dbReference type="Proteomes" id="UP000249260">
    <property type="component" value="Unassembled WGS sequence"/>
</dbReference>
<comment type="subcellular location">
    <subcellularLocation>
        <location evidence="1">Periplasm</location>
    </subcellularLocation>
</comment>
<dbReference type="PANTHER" id="PTHR30024:SF47">
    <property type="entry name" value="TAURINE-BINDING PERIPLASMIC PROTEIN"/>
    <property type="match status" value="1"/>
</dbReference>
<gene>
    <name evidence="4" type="ORF">DL346_03170</name>
</gene>
<comment type="similarity">
    <text evidence="2">Belongs to the bacterial solute-binding protein SsuA/TauA family.</text>
</comment>
<protein>
    <submittedName>
        <fullName evidence="4">ABC transporter substrate-binding protein</fullName>
    </submittedName>
</protein>
<evidence type="ECO:0000256" key="3">
    <source>
        <dbReference type="ARBA" id="ARBA00022729"/>
    </source>
</evidence>
<dbReference type="Gene3D" id="3.40.190.10">
    <property type="entry name" value="Periplasmic binding protein-like II"/>
    <property type="match status" value="2"/>
</dbReference>
<dbReference type="Pfam" id="PF13379">
    <property type="entry name" value="NMT1_2"/>
    <property type="match status" value="1"/>
</dbReference>
<dbReference type="AlphaFoldDB" id="A0A328U9A7"/>
<dbReference type="GO" id="GO:0042597">
    <property type="term" value="C:periplasmic space"/>
    <property type="evidence" value="ECO:0007669"/>
    <property type="project" value="UniProtKB-SubCell"/>
</dbReference>
<name>A0A328U9A7_9BACL</name>
<comment type="caution">
    <text evidence="4">The sequence shown here is derived from an EMBL/GenBank/DDBJ whole genome shotgun (WGS) entry which is preliminary data.</text>
</comment>
<evidence type="ECO:0000256" key="1">
    <source>
        <dbReference type="ARBA" id="ARBA00004418"/>
    </source>
</evidence>
<dbReference type="OrthoDB" id="9802202at2"/>
<sequence>MRAYLIFSVSARLSCARQEIVGGVFLRKSLVWVSVIALSLSLLLAGCGRKDEADTKIRIGEVTRSIFYAPQYVALTNGFFEDEGLDVELTTTPGGDKTMTALLSNNIDVALVGSETSIYVTLRGSDDPVINFAQLTQTDGTFLLSRNKIDNFDWSMLKGSKFLGQRKGGMPQMAGEFTLKKHGIDPHNDLELIQNVEFANIVPAFTSGTGEYVQLFEPSATLLEQQGKGYVVASFGTESGHLPYTVFMTKQSFIDQNPEAVQKFTNAVHKGQKWVQEHSVNEIADAVAPFFPDTDIELIRGVVKRYKDQGSFATDPIIDEAEWNNLQDVMKSAGELDAPADYGKLVNNTFAEEAIKNVK</sequence>
<dbReference type="SUPFAM" id="SSF53850">
    <property type="entry name" value="Periplasmic binding protein-like II"/>
    <property type="match status" value="1"/>
</dbReference>
<keyword evidence="3" id="KW-0732">Signal</keyword>
<dbReference type="EMBL" id="QLUW01000001">
    <property type="protein sequence ID" value="RAP77495.1"/>
    <property type="molecule type" value="Genomic_DNA"/>
</dbReference>
<proteinExistence type="inferred from homology"/>
<dbReference type="PANTHER" id="PTHR30024">
    <property type="entry name" value="ALIPHATIC SULFONATES-BINDING PROTEIN-RELATED"/>
    <property type="match status" value="1"/>
</dbReference>
<reference evidence="4 5" key="1">
    <citation type="submission" date="2018-06" db="EMBL/GenBank/DDBJ databases">
        <title>Paenibacillus montanisoli sp. nov., isolated from mountain area soil.</title>
        <authorList>
            <person name="Wu M."/>
        </authorList>
    </citation>
    <scope>NUCLEOTIDE SEQUENCE [LARGE SCALE GENOMIC DNA]</scope>
    <source>
        <strain evidence="4 5">RA17</strain>
    </source>
</reference>
<accession>A0A328U9A7</accession>
<evidence type="ECO:0000256" key="2">
    <source>
        <dbReference type="ARBA" id="ARBA00010742"/>
    </source>
</evidence>